<keyword evidence="3" id="KW-1185">Reference proteome</keyword>
<feature type="compositionally biased region" description="Polar residues" evidence="1">
    <location>
        <begin position="52"/>
        <end position="66"/>
    </location>
</feature>
<gene>
    <name evidence="2" type="ORF">CCAP1982_LOCUS2249</name>
</gene>
<dbReference type="AlphaFoldDB" id="A0A811U5G7"/>
<evidence type="ECO:0000313" key="2">
    <source>
        <dbReference type="EMBL" id="CAD6993436.1"/>
    </source>
</evidence>
<reference evidence="2" key="1">
    <citation type="submission" date="2020-11" db="EMBL/GenBank/DDBJ databases">
        <authorList>
            <person name="Whitehead M."/>
        </authorList>
    </citation>
    <scope>NUCLEOTIDE SEQUENCE</scope>
    <source>
        <strain evidence="2">EGII</strain>
    </source>
</reference>
<organism evidence="2 3">
    <name type="scientific">Ceratitis capitata</name>
    <name type="common">Mediterranean fruit fly</name>
    <name type="synonym">Tephritis capitata</name>
    <dbReference type="NCBI Taxonomy" id="7213"/>
    <lineage>
        <taxon>Eukaryota</taxon>
        <taxon>Metazoa</taxon>
        <taxon>Ecdysozoa</taxon>
        <taxon>Arthropoda</taxon>
        <taxon>Hexapoda</taxon>
        <taxon>Insecta</taxon>
        <taxon>Pterygota</taxon>
        <taxon>Neoptera</taxon>
        <taxon>Endopterygota</taxon>
        <taxon>Diptera</taxon>
        <taxon>Brachycera</taxon>
        <taxon>Muscomorpha</taxon>
        <taxon>Tephritoidea</taxon>
        <taxon>Tephritidae</taxon>
        <taxon>Ceratitis</taxon>
        <taxon>Ceratitis</taxon>
    </lineage>
</organism>
<comment type="caution">
    <text evidence="2">The sequence shown here is derived from an EMBL/GenBank/DDBJ whole genome shotgun (WGS) entry which is preliminary data.</text>
</comment>
<accession>A0A811U5G7</accession>
<dbReference type="EMBL" id="CAJHJT010000001">
    <property type="protein sequence ID" value="CAD6993436.1"/>
    <property type="molecule type" value="Genomic_DNA"/>
</dbReference>
<sequence length="478" mass="55605">MSMAVKTSGENIGGNFAPKTSQRLLQAARSSVRKVMCNDVLRENAGREDQPGHSQNSQEAGTQQTTRRVHFDFVGSGTDPRTRNEMFALTHELLENCKNCCLQRFCSKRHCPCCFLHQLLVRNVDRRLQMMQCKLTGVQLQYYDLRQHPITGHFFHLLRSDISFSTTQQLYRWLDSQYRRLFGVGQWHEVIEVKYEFEDPRYVIHRVTLVIMNLYLHKLDANSKRSMCRLLRTPTPPLKRPMRRGIADERSMLINDCISAHFGGGEPWWIIFDVSLDGGQIAGDMLKMAHCAYTGMKEAHRKLTSADNDWTEAPEDRLKGGGVQNSPLSAKQSAQTRSVIQRKLYTWTERFEKCFEKIYKALKQYYDCKYAEGVAQLCQNVCQKSKHADREDFEGDEKQPQSSMQYYFNRYKLAQVSLENLLRELEFCEYKNNLVPYLRRKAKELNENAAKYKVQKLKMCKSQLADAIKDEILAVRNN</sequence>
<dbReference type="Proteomes" id="UP000606786">
    <property type="component" value="Unassembled WGS sequence"/>
</dbReference>
<feature type="region of interest" description="Disordered" evidence="1">
    <location>
        <begin position="44"/>
        <end position="75"/>
    </location>
</feature>
<evidence type="ECO:0000256" key="1">
    <source>
        <dbReference type="SAM" id="MobiDB-lite"/>
    </source>
</evidence>
<protein>
    <submittedName>
        <fullName evidence="2">(Mediterranean fruit fly) hypothetical protein</fullName>
    </submittedName>
</protein>
<proteinExistence type="predicted"/>
<dbReference type="OrthoDB" id="8040827at2759"/>
<name>A0A811U5G7_CERCA</name>
<evidence type="ECO:0000313" key="3">
    <source>
        <dbReference type="Proteomes" id="UP000606786"/>
    </source>
</evidence>